<evidence type="ECO:0008006" key="2">
    <source>
        <dbReference type="Google" id="ProtNLM"/>
    </source>
</evidence>
<protein>
    <recommendedName>
        <fullName evidence="2">Core-binding (CB) domain-containing protein</fullName>
    </recommendedName>
</protein>
<proteinExistence type="predicted"/>
<dbReference type="VEuPathDB" id="FungiDB:H310_03704"/>
<evidence type="ECO:0000313" key="1">
    <source>
        <dbReference type="EMBL" id="ETW06111.1"/>
    </source>
</evidence>
<dbReference type="EMBL" id="KI913956">
    <property type="protein sequence ID" value="ETW06111.1"/>
    <property type="molecule type" value="Genomic_DNA"/>
</dbReference>
<reference evidence="1" key="1">
    <citation type="submission" date="2013-12" db="EMBL/GenBank/DDBJ databases">
        <title>The Genome Sequence of Aphanomyces invadans NJM9701.</title>
        <authorList>
            <consortium name="The Broad Institute Genomics Platform"/>
            <person name="Russ C."/>
            <person name="Tyler B."/>
            <person name="van West P."/>
            <person name="Dieguez-Uribeondo J."/>
            <person name="Young S.K."/>
            <person name="Zeng Q."/>
            <person name="Gargeya S."/>
            <person name="Fitzgerald M."/>
            <person name="Abouelleil A."/>
            <person name="Alvarado L."/>
            <person name="Chapman S.B."/>
            <person name="Gainer-Dewar J."/>
            <person name="Goldberg J."/>
            <person name="Griggs A."/>
            <person name="Gujja S."/>
            <person name="Hansen M."/>
            <person name="Howarth C."/>
            <person name="Imamovic A."/>
            <person name="Ireland A."/>
            <person name="Larimer J."/>
            <person name="McCowan C."/>
            <person name="Murphy C."/>
            <person name="Pearson M."/>
            <person name="Poon T.W."/>
            <person name="Priest M."/>
            <person name="Roberts A."/>
            <person name="Saif S."/>
            <person name="Shea T."/>
            <person name="Sykes S."/>
            <person name="Wortman J."/>
            <person name="Nusbaum C."/>
            <person name="Birren B."/>
        </authorList>
    </citation>
    <scope>NUCLEOTIDE SEQUENCE [LARGE SCALE GENOMIC DNA]</scope>
    <source>
        <strain evidence="1">NJM9701</strain>
    </source>
</reference>
<sequence length="216" mass="24931">MAILQRQETSLEDIIDSCLADSTKERYESGLRQLIKWIHLTGETDLLKDDGTIDLNVFKYTHFVQFIVWVYQNTPVKVGTMSLYHEALRWYNKREDVAMPMEYATKLKTIFTGMHRLTATDEQTSNLKDSGKRPLGFSMYEALCQESLRTSDSGFVHLFLVISWNLMARSKSTETIHIVHISFEEDAIGVTYFKSKTDQTGIAETLDMSAQIHHHR</sequence>
<gene>
    <name evidence="1" type="ORF">H310_03704</name>
</gene>
<dbReference type="OrthoDB" id="78603at2759"/>
<name>A0A024UI42_9STRA</name>
<dbReference type="RefSeq" id="XP_008865888.1">
    <property type="nucleotide sequence ID" value="XM_008867666.1"/>
</dbReference>
<organism evidence="1">
    <name type="scientific">Aphanomyces invadans</name>
    <dbReference type="NCBI Taxonomy" id="157072"/>
    <lineage>
        <taxon>Eukaryota</taxon>
        <taxon>Sar</taxon>
        <taxon>Stramenopiles</taxon>
        <taxon>Oomycota</taxon>
        <taxon>Saprolegniomycetes</taxon>
        <taxon>Saprolegniales</taxon>
        <taxon>Verrucalvaceae</taxon>
        <taxon>Aphanomyces</taxon>
    </lineage>
</organism>
<dbReference type="AlphaFoldDB" id="A0A024UI42"/>
<dbReference type="GeneID" id="20080754"/>
<accession>A0A024UI42</accession>
<dbReference type="eggNOG" id="ENOG502RNII">
    <property type="taxonomic scope" value="Eukaryota"/>
</dbReference>